<dbReference type="GeneID" id="72065109"/>
<evidence type="ECO:0008006" key="4">
    <source>
        <dbReference type="Google" id="ProtNLM"/>
    </source>
</evidence>
<proteinExistence type="predicted"/>
<sequence length="135" mass="15342">MKAALESQYPDSQQQICIQHVNANVLLNAKRKWKSGDDGPESDGDGDPNAKLSSRDMEAVLAAERQEGAPGQSNVDMSVPHNYRGVLELWKFVAFATTREEHEKAWVRLCDEFNDQQAILMYLYKTYLPIRAQWA</sequence>
<keyword evidence="3" id="KW-1185">Reference proteome</keyword>
<dbReference type="Proteomes" id="UP000829364">
    <property type="component" value="Chromosome 2"/>
</dbReference>
<reference evidence="2" key="1">
    <citation type="submission" date="2021-11" db="EMBL/GenBank/DDBJ databases">
        <title>Purpureocillium_takamizusanense_genome.</title>
        <authorList>
            <person name="Nguyen N.-H."/>
        </authorList>
    </citation>
    <scope>NUCLEOTIDE SEQUENCE</scope>
    <source>
        <strain evidence="2">PT3</strain>
    </source>
</reference>
<dbReference type="OrthoDB" id="4922674at2759"/>
<evidence type="ECO:0000313" key="3">
    <source>
        <dbReference type="Proteomes" id="UP000829364"/>
    </source>
</evidence>
<protein>
    <recommendedName>
        <fullName evidence="4">Transposase</fullName>
    </recommendedName>
</protein>
<accession>A0A9Q8QBV0</accession>
<name>A0A9Q8QBV0_9HYPO</name>
<evidence type="ECO:0000256" key="1">
    <source>
        <dbReference type="SAM" id="MobiDB-lite"/>
    </source>
</evidence>
<dbReference type="KEGG" id="ptkz:JDV02_003149"/>
<dbReference type="AlphaFoldDB" id="A0A9Q8QBV0"/>
<organism evidence="2 3">
    <name type="scientific">Purpureocillium takamizusanense</name>
    <dbReference type="NCBI Taxonomy" id="2060973"/>
    <lineage>
        <taxon>Eukaryota</taxon>
        <taxon>Fungi</taxon>
        <taxon>Dikarya</taxon>
        <taxon>Ascomycota</taxon>
        <taxon>Pezizomycotina</taxon>
        <taxon>Sordariomycetes</taxon>
        <taxon>Hypocreomycetidae</taxon>
        <taxon>Hypocreales</taxon>
        <taxon>Ophiocordycipitaceae</taxon>
        <taxon>Purpureocillium</taxon>
    </lineage>
</organism>
<feature type="region of interest" description="Disordered" evidence="1">
    <location>
        <begin position="32"/>
        <end position="57"/>
    </location>
</feature>
<dbReference type="RefSeq" id="XP_047840221.1">
    <property type="nucleotide sequence ID" value="XM_047984247.1"/>
</dbReference>
<dbReference type="EMBL" id="CP086355">
    <property type="protein sequence ID" value="UNI16740.1"/>
    <property type="molecule type" value="Genomic_DNA"/>
</dbReference>
<gene>
    <name evidence="2" type="ORF">JDV02_003149</name>
</gene>
<evidence type="ECO:0000313" key="2">
    <source>
        <dbReference type="EMBL" id="UNI16740.1"/>
    </source>
</evidence>